<organism evidence="2 3">
    <name type="scientific">Desmophyllum pertusum</name>
    <dbReference type="NCBI Taxonomy" id="174260"/>
    <lineage>
        <taxon>Eukaryota</taxon>
        <taxon>Metazoa</taxon>
        <taxon>Cnidaria</taxon>
        <taxon>Anthozoa</taxon>
        <taxon>Hexacorallia</taxon>
        <taxon>Scleractinia</taxon>
        <taxon>Caryophylliina</taxon>
        <taxon>Caryophylliidae</taxon>
        <taxon>Desmophyllum</taxon>
    </lineage>
</organism>
<accession>A0A9W9ZS29</accession>
<proteinExistence type="predicted"/>
<evidence type="ECO:0000256" key="1">
    <source>
        <dbReference type="SAM" id="MobiDB-lite"/>
    </source>
</evidence>
<keyword evidence="3" id="KW-1185">Reference proteome</keyword>
<reference evidence="2" key="1">
    <citation type="submission" date="2023-01" db="EMBL/GenBank/DDBJ databases">
        <title>Genome assembly of the deep-sea coral Lophelia pertusa.</title>
        <authorList>
            <person name="Herrera S."/>
            <person name="Cordes E."/>
        </authorList>
    </citation>
    <scope>NUCLEOTIDE SEQUENCE</scope>
    <source>
        <strain evidence="2">USNM1676648</strain>
        <tissue evidence="2">Polyp</tissue>
    </source>
</reference>
<dbReference type="Proteomes" id="UP001163046">
    <property type="component" value="Unassembled WGS sequence"/>
</dbReference>
<dbReference type="EMBL" id="MU825876">
    <property type="protein sequence ID" value="KAJ7386485.1"/>
    <property type="molecule type" value="Genomic_DNA"/>
</dbReference>
<evidence type="ECO:0000313" key="3">
    <source>
        <dbReference type="Proteomes" id="UP001163046"/>
    </source>
</evidence>
<dbReference type="AlphaFoldDB" id="A0A9W9ZS29"/>
<evidence type="ECO:0000313" key="2">
    <source>
        <dbReference type="EMBL" id="KAJ7386485.1"/>
    </source>
</evidence>
<sequence>MGTSHSTWRLNKRVSKRRQLSNDVVAKKGSIARGHRCKSEGNLLDDTRTRNVHTNPLYRHQEIFDNDLFFEEILAKIEQEAAKLSNPDRNGASPKGFDSFMLY</sequence>
<gene>
    <name evidence="2" type="ORF">OS493_008619</name>
</gene>
<protein>
    <submittedName>
        <fullName evidence="2">Uncharacterized protein</fullName>
    </submittedName>
</protein>
<feature type="region of interest" description="Disordered" evidence="1">
    <location>
        <begin position="83"/>
        <end position="103"/>
    </location>
</feature>
<comment type="caution">
    <text evidence="2">The sequence shown here is derived from an EMBL/GenBank/DDBJ whole genome shotgun (WGS) entry which is preliminary data.</text>
</comment>
<name>A0A9W9ZS29_9CNID</name>